<dbReference type="PANTHER" id="PTHR13370:SF3">
    <property type="entry name" value="TRNA (GUANINE(10)-N2)-METHYLTRANSFERASE HOMOLOG"/>
    <property type="match status" value="1"/>
</dbReference>
<dbReference type="GO" id="GO:0003677">
    <property type="term" value="F:DNA binding"/>
    <property type="evidence" value="ECO:0007669"/>
    <property type="project" value="InterPro"/>
</dbReference>
<dbReference type="Pfam" id="PF01555">
    <property type="entry name" value="N6_N4_Mtase"/>
    <property type="match status" value="1"/>
</dbReference>
<accession>A0A6M3LE78</accession>
<evidence type="ECO:0000256" key="2">
    <source>
        <dbReference type="ARBA" id="ARBA00022679"/>
    </source>
</evidence>
<dbReference type="GO" id="GO:0008170">
    <property type="term" value="F:N-methyltransferase activity"/>
    <property type="evidence" value="ECO:0007669"/>
    <property type="project" value="InterPro"/>
</dbReference>
<proteinExistence type="predicted"/>
<reference evidence="4" key="1">
    <citation type="submission" date="2020-03" db="EMBL/GenBank/DDBJ databases">
        <title>The deep terrestrial virosphere.</title>
        <authorList>
            <person name="Holmfeldt K."/>
            <person name="Nilsson E."/>
            <person name="Simone D."/>
            <person name="Lopez-Fernandez M."/>
            <person name="Wu X."/>
            <person name="de Brujin I."/>
            <person name="Lundin D."/>
            <person name="Andersson A."/>
            <person name="Bertilsson S."/>
            <person name="Dopson M."/>
        </authorList>
    </citation>
    <scope>NUCLEOTIDE SEQUENCE</scope>
    <source>
        <strain evidence="4">MM415B04371</strain>
    </source>
</reference>
<gene>
    <name evidence="4" type="ORF">MM415B04371_0003</name>
</gene>
<dbReference type="InterPro" id="IPR029063">
    <property type="entry name" value="SAM-dependent_MTases_sf"/>
</dbReference>
<evidence type="ECO:0000259" key="3">
    <source>
        <dbReference type="Pfam" id="PF01555"/>
    </source>
</evidence>
<evidence type="ECO:0000313" key="4">
    <source>
        <dbReference type="EMBL" id="QJA93070.1"/>
    </source>
</evidence>
<feature type="domain" description="DNA methylase N-4/N-6" evidence="3">
    <location>
        <begin position="27"/>
        <end position="91"/>
    </location>
</feature>
<dbReference type="Gene3D" id="3.40.50.150">
    <property type="entry name" value="Vaccinia Virus protein VP39"/>
    <property type="match status" value="1"/>
</dbReference>
<dbReference type="AlphaFoldDB" id="A0A6M3LE78"/>
<sequence>MPIFYYGKDPRAGKNQMPDGLYLKEAAPRNGHPCAKPTNAWTWLTNKASLPNDLILDPFLGSGTTAYCAKKLNRKCIGIEIEEKYCEIAAKRCSQSVMRVEV</sequence>
<dbReference type="GO" id="GO:0005737">
    <property type="term" value="C:cytoplasm"/>
    <property type="evidence" value="ECO:0007669"/>
    <property type="project" value="TreeGrafter"/>
</dbReference>
<dbReference type="SUPFAM" id="SSF53335">
    <property type="entry name" value="S-adenosyl-L-methionine-dependent methyltransferases"/>
    <property type="match status" value="1"/>
</dbReference>
<keyword evidence="1 4" id="KW-0489">Methyltransferase</keyword>
<dbReference type="InterPro" id="IPR002941">
    <property type="entry name" value="DNA_methylase_N4/N6"/>
</dbReference>
<dbReference type="PANTHER" id="PTHR13370">
    <property type="entry name" value="RNA METHYLASE-RELATED"/>
    <property type="match status" value="1"/>
</dbReference>
<organism evidence="4">
    <name type="scientific">viral metagenome</name>
    <dbReference type="NCBI Taxonomy" id="1070528"/>
    <lineage>
        <taxon>unclassified sequences</taxon>
        <taxon>metagenomes</taxon>
        <taxon>organismal metagenomes</taxon>
    </lineage>
</organism>
<dbReference type="GO" id="GO:0032259">
    <property type="term" value="P:methylation"/>
    <property type="evidence" value="ECO:0007669"/>
    <property type="project" value="UniProtKB-KW"/>
</dbReference>
<evidence type="ECO:0000256" key="1">
    <source>
        <dbReference type="ARBA" id="ARBA00022603"/>
    </source>
</evidence>
<name>A0A6M3LE78_9ZZZZ</name>
<protein>
    <submittedName>
        <fullName evidence="4">Putative methyltransferase</fullName>
    </submittedName>
</protein>
<dbReference type="InterPro" id="IPR001091">
    <property type="entry name" value="RM_Methyltransferase"/>
</dbReference>
<keyword evidence="2 4" id="KW-0808">Transferase</keyword>
<dbReference type="EMBL" id="MT143120">
    <property type="protein sequence ID" value="QJA93070.1"/>
    <property type="molecule type" value="Genomic_DNA"/>
</dbReference>
<dbReference type="PRINTS" id="PR00508">
    <property type="entry name" value="S21N4MTFRASE"/>
</dbReference>